<dbReference type="Proteomes" id="UP000225972">
    <property type="component" value="Unassembled WGS sequence"/>
</dbReference>
<dbReference type="PANTHER" id="PTHR43434">
    <property type="entry name" value="PHOSPHOGLYCOLATE PHOSPHATASE"/>
    <property type="match status" value="1"/>
</dbReference>
<dbReference type="AlphaFoldDB" id="A0A238JHJ3"/>
<dbReference type="SFLD" id="SFLDS00003">
    <property type="entry name" value="Haloacid_Dehalogenase"/>
    <property type="match status" value="1"/>
</dbReference>
<accession>A0A238JHJ3</accession>
<organism evidence="1 2">
    <name type="scientific">Pelagimonas phthalicica</name>
    <dbReference type="NCBI Taxonomy" id="1037362"/>
    <lineage>
        <taxon>Bacteria</taxon>
        <taxon>Pseudomonadati</taxon>
        <taxon>Pseudomonadota</taxon>
        <taxon>Alphaproteobacteria</taxon>
        <taxon>Rhodobacterales</taxon>
        <taxon>Roseobacteraceae</taxon>
        <taxon>Pelagimonas</taxon>
    </lineage>
</organism>
<keyword evidence="2" id="KW-1185">Reference proteome</keyword>
<dbReference type="InterPro" id="IPR050155">
    <property type="entry name" value="HAD-like_hydrolase_sf"/>
</dbReference>
<dbReference type="EMBL" id="FXXP01000003">
    <property type="protein sequence ID" value="SMX29873.1"/>
    <property type="molecule type" value="Genomic_DNA"/>
</dbReference>
<protein>
    <submittedName>
        <fullName evidence="1">Phosphoglycolate phosphatase</fullName>
        <ecNumber evidence="1">3.1.3.18</ecNumber>
    </submittedName>
</protein>
<keyword evidence="1" id="KW-0378">Hydrolase</keyword>
<evidence type="ECO:0000313" key="1">
    <source>
        <dbReference type="EMBL" id="SMX29873.1"/>
    </source>
</evidence>
<dbReference type="InterPro" id="IPR036412">
    <property type="entry name" value="HAD-like_sf"/>
</dbReference>
<dbReference type="InterPro" id="IPR006439">
    <property type="entry name" value="HAD-SF_hydro_IA"/>
</dbReference>
<dbReference type="InterPro" id="IPR041492">
    <property type="entry name" value="HAD_2"/>
</dbReference>
<sequence>MLKLAVFDVDGTLVDSQGDILASMEAAFGSVGLDVPTRSQILSIVGLSLPLAMARLVPDATDAQRDQMVESYKDAYADLRRKGGHAPLYPGIGDLLTRLGGHDNLLLGIATGKSRRGLDALLDGLGLPVRFVTTQVADDHPSKPHPSMLLTALRESGVEAKDAVMIGDTTYDIEMAQAAGMHSIGVAWGYHSQEKLSGSNLLAKDATGLEQAIYEILGEFT</sequence>
<dbReference type="SFLD" id="SFLDG01129">
    <property type="entry name" value="C1.5:_HAD__Beta-PGM__Phosphata"/>
    <property type="match status" value="1"/>
</dbReference>
<dbReference type="PANTHER" id="PTHR43434:SF24">
    <property type="entry name" value="HYDROLASE-RELATED"/>
    <property type="match status" value="1"/>
</dbReference>
<dbReference type="RefSeq" id="WP_306438023.1">
    <property type="nucleotide sequence ID" value="NZ_FXXP01000003.1"/>
</dbReference>
<dbReference type="GO" id="GO:0006281">
    <property type="term" value="P:DNA repair"/>
    <property type="evidence" value="ECO:0007669"/>
    <property type="project" value="TreeGrafter"/>
</dbReference>
<dbReference type="SFLD" id="SFLDG01135">
    <property type="entry name" value="C1.5.6:_HAD__Beta-PGM__Phospha"/>
    <property type="match status" value="1"/>
</dbReference>
<dbReference type="Pfam" id="PF13419">
    <property type="entry name" value="HAD_2"/>
    <property type="match status" value="1"/>
</dbReference>
<dbReference type="NCBIfam" id="TIGR01509">
    <property type="entry name" value="HAD-SF-IA-v3"/>
    <property type="match status" value="1"/>
</dbReference>
<dbReference type="SUPFAM" id="SSF56784">
    <property type="entry name" value="HAD-like"/>
    <property type="match status" value="1"/>
</dbReference>
<evidence type="ECO:0000313" key="2">
    <source>
        <dbReference type="Proteomes" id="UP000225972"/>
    </source>
</evidence>
<dbReference type="GO" id="GO:0005829">
    <property type="term" value="C:cytosol"/>
    <property type="evidence" value="ECO:0007669"/>
    <property type="project" value="TreeGrafter"/>
</dbReference>
<dbReference type="InterPro" id="IPR023198">
    <property type="entry name" value="PGP-like_dom2"/>
</dbReference>
<dbReference type="GO" id="GO:0008967">
    <property type="term" value="F:phosphoglycolate phosphatase activity"/>
    <property type="evidence" value="ECO:0007669"/>
    <property type="project" value="UniProtKB-EC"/>
</dbReference>
<proteinExistence type="predicted"/>
<dbReference type="NCBIfam" id="TIGR01549">
    <property type="entry name" value="HAD-SF-IA-v1"/>
    <property type="match status" value="1"/>
</dbReference>
<dbReference type="EC" id="3.1.3.18" evidence="1"/>
<dbReference type="Gene3D" id="3.40.50.1000">
    <property type="entry name" value="HAD superfamily/HAD-like"/>
    <property type="match status" value="1"/>
</dbReference>
<name>A0A238JHJ3_9RHOB</name>
<dbReference type="Gene3D" id="1.10.150.240">
    <property type="entry name" value="Putative phosphatase, domain 2"/>
    <property type="match status" value="1"/>
</dbReference>
<reference evidence="2" key="1">
    <citation type="submission" date="2017-05" db="EMBL/GenBank/DDBJ databases">
        <authorList>
            <person name="Rodrigo-Torres L."/>
            <person name="Arahal R. D."/>
            <person name="Lucena T."/>
        </authorList>
    </citation>
    <scope>NUCLEOTIDE SEQUENCE [LARGE SCALE GENOMIC DNA]</scope>
    <source>
        <strain evidence="2">CECT 8649</strain>
    </source>
</reference>
<gene>
    <name evidence="1" type="primary">gph_3</name>
    <name evidence="1" type="ORF">TRP8649_04012</name>
</gene>
<dbReference type="InterPro" id="IPR023214">
    <property type="entry name" value="HAD_sf"/>
</dbReference>